<protein>
    <submittedName>
        <fullName evidence="4">DUF305 domain-containing protein</fullName>
    </submittedName>
</protein>
<feature type="signal peptide" evidence="2">
    <location>
        <begin position="1"/>
        <end position="24"/>
    </location>
</feature>
<gene>
    <name evidence="4" type="ORF">ACFO8L_27560</name>
</gene>
<feature type="domain" description="DUF305" evidence="3">
    <location>
        <begin position="65"/>
        <end position="206"/>
    </location>
</feature>
<dbReference type="Proteomes" id="UP001595891">
    <property type="component" value="Unassembled WGS sequence"/>
</dbReference>
<proteinExistence type="predicted"/>
<reference evidence="5" key="1">
    <citation type="journal article" date="2019" name="Int. J. Syst. Evol. Microbiol.">
        <title>The Global Catalogue of Microorganisms (GCM) 10K type strain sequencing project: providing services to taxonomists for standard genome sequencing and annotation.</title>
        <authorList>
            <consortium name="The Broad Institute Genomics Platform"/>
            <consortium name="The Broad Institute Genome Sequencing Center for Infectious Disease"/>
            <person name="Wu L."/>
            <person name="Ma J."/>
        </authorList>
    </citation>
    <scope>NUCLEOTIDE SEQUENCE [LARGE SCALE GENOMIC DNA]</scope>
    <source>
        <strain evidence="5">CCUG 49560</strain>
    </source>
</reference>
<feature type="chain" id="PRO_5046202629" evidence="2">
    <location>
        <begin position="25"/>
        <end position="212"/>
    </location>
</feature>
<evidence type="ECO:0000256" key="1">
    <source>
        <dbReference type="SAM" id="MobiDB-lite"/>
    </source>
</evidence>
<evidence type="ECO:0000313" key="4">
    <source>
        <dbReference type="EMBL" id="MFC4589876.1"/>
    </source>
</evidence>
<feature type="region of interest" description="Disordered" evidence="1">
    <location>
        <begin position="26"/>
        <end position="45"/>
    </location>
</feature>
<organism evidence="4 5">
    <name type="scientific">Sphaerisporangium corydalis</name>
    <dbReference type="NCBI Taxonomy" id="1441875"/>
    <lineage>
        <taxon>Bacteria</taxon>
        <taxon>Bacillati</taxon>
        <taxon>Actinomycetota</taxon>
        <taxon>Actinomycetes</taxon>
        <taxon>Streptosporangiales</taxon>
        <taxon>Streptosporangiaceae</taxon>
        <taxon>Sphaerisporangium</taxon>
    </lineage>
</organism>
<dbReference type="Pfam" id="PF03713">
    <property type="entry name" value="DUF305"/>
    <property type="match status" value="1"/>
</dbReference>
<dbReference type="InterPro" id="IPR005183">
    <property type="entry name" value="DUF305_CopM-like"/>
</dbReference>
<dbReference type="Gene3D" id="1.20.1260.10">
    <property type="match status" value="1"/>
</dbReference>
<feature type="compositionally biased region" description="Low complexity" evidence="1">
    <location>
        <begin position="26"/>
        <end position="38"/>
    </location>
</feature>
<dbReference type="PANTHER" id="PTHR36933">
    <property type="entry name" value="SLL0788 PROTEIN"/>
    <property type="match status" value="1"/>
</dbReference>
<dbReference type="RefSeq" id="WP_262848231.1">
    <property type="nucleotide sequence ID" value="NZ_JANZYP010000071.1"/>
</dbReference>
<comment type="caution">
    <text evidence="4">The sequence shown here is derived from an EMBL/GenBank/DDBJ whole genome shotgun (WGS) entry which is preliminary data.</text>
</comment>
<keyword evidence="5" id="KW-1185">Reference proteome</keyword>
<accession>A0ABV9EMX2</accession>
<dbReference type="EMBL" id="JBHSFN010000019">
    <property type="protein sequence ID" value="MFC4589876.1"/>
    <property type="molecule type" value="Genomic_DNA"/>
</dbReference>
<name>A0ABV9EMX2_9ACTN</name>
<dbReference type="InterPro" id="IPR012347">
    <property type="entry name" value="Ferritin-like"/>
</dbReference>
<evidence type="ECO:0000256" key="2">
    <source>
        <dbReference type="SAM" id="SignalP"/>
    </source>
</evidence>
<dbReference type="PANTHER" id="PTHR36933:SF1">
    <property type="entry name" value="SLL0788 PROTEIN"/>
    <property type="match status" value="1"/>
</dbReference>
<dbReference type="PROSITE" id="PS51257">
    <property type="entry name" value="PROKAR_LIPOPROTEIN"/>
    <property type="match status" value="1"/>
</dbReference>
<evidence type="ECO:0000259" key="3">
    <source>
        <dbReference type="Pfam" id="PF03713"/>
    </source>
</evidence>
<evidence type="ECO:0000313" key="5">
    <source>
        <dbReference type="Proteomes" id="UP001595891"/>
    </source>
</evidence>
<sequence length="212" mass="22007">MRPALVIAAGTVALALAGCSGASATPAPGATAPVIAPGRPGETARTLSPTEAVTAVPSPTANAADVVFVQDMIVHHRQALDMSAGADAHARSGDVKRIAARIADTQGPEINAMIRWLRQQGQRVPEHHAGHAAMPGMATAEQLADLKAATGAAFDRLYLRLMIAHHLGAITMADGEVEKGAHITVQELAQDISVSQTTEINRMRRIQAGQDG</sequence>
<keyword evidence="2" id="KW-0732">Signal</keyword>